<feature type="transmembrane region" description="Helical" evidence="1">
    <location>
        <begin position="36"/>
        <end position="57"/>
    </location>
</feature>
<accession>A0ABX8JG96</accession>
<reference evidence="2 3" key="1">
    <citation type="submission" date="2021-06" db="EMBL/GenBank/DDBJ databases">
        <title>Gemonas diversity in paddy soil.</title>
        <authorList>
            <person name="Liu G."/>
        </authorList>
    </citation>
    <scope>NUCLEOTIDE SEQUENCE [LARGE SCALE GENOMIC DNA]</scope>
    <source>
        <strain evidence="2 3">RG29</strain>
    </source>
</reference>
<sequence length="106" mass="11538">MFHRSNLRAMLVVVAVILLAFSFVAIFVTGGKFQKLAIGSALISTASILWLAVAWNFSTGEIRDKFGGLVVARSAHPFRFWFIQGFIAMLATVLTFGGLNFLLALG</sequence>
<dbReference type="EMBL" id="CP076724">
    <property type="protein sequence ID" value="QWV96166.1"/>
    <property type="molecule type" value="Genomic_DNA"/>
</dbReference>
<name>A0ABX8JG96_9BACT</name>
<dbReference type="Proteomes" id="UP000683493">
    <property type="component" value="Chromosome"/>
</dbReference>
<proteinExistence type="predicted"/>
<protein>
    <submittedName>
        <fullName evidence="2">Uncharacterized protein</fullName>
    </submittedName>
</protein>
<evidence type="ECO:0000256" key="1">
    <source>
        <dbReference type="SAM" id="Phobius"/>
    </source>
</evidence>
<keyword evidence="1" id="KW-0812">Transmembrane</keyword>
<gene>
    <name evidence="2" type="ORF">KP005_12325</name>
</gene>
<organism evidence="2 3">
    <name type="scientific">Geomonas diazotrophica</name>
    <dbReference type="NCBI Taxonomy" id="2843197"/>
    <lineage>
        <taxon>Bacteria</taxon>
        <taxon>Pseudomonadati</taxon>
        <taxon>Thermodesulfobacteriota</taxon>
        <taxon>Desulfuromonadia</taxon>
        <taxon>Geobacterales</taxon>
        <taxon>Geobacteraceae</taxon>
        <taxon>Geomonas</taxon>
    </lineage>
</organism>
<feature type="transmembrane region" description="Helical" evidence="1">
    <location>
        <begin position="78"/>
        <end position="103"/>
    </location>
</feature>
<keyword evidence="1" id="KW-0472">Membrane</keyword>
<keyword evidence="3" id="KW-1185">Reference proteome</keyword>
<keyword evidence="1" id="KW-1133">Transmembrane helix</keyword>
<evidence type="ECO:0000313" key="2">
    <source>
        <dbReference type="EMBL" id="QWV96166.1"/>
    </source>
</evidence>
<feature type="transmembrane region" description="Helical" evidence="1">
    <location>
        <begin position="7"/>
        <end position="30"/>
    </location>
</feature>
<evidence type="ECO:0000313" key="3">
    <source>
        <dbReference type="Proteomes" id="UP000683493"/>
    </source>
</evidence>